<name>A0A2N8UF29_9BASI</name>
<evidence type="ECO:0000256" key="1">
    <source>
        <dbReference type="SAM" id="MobiDB-lite"/>
    </source>
</evidence>
<feature type="compositionally biased region" description="Low complexity" evidence="1">
    <location>
        <begin position="90"/>
        <end position="111"/>
    </location>
</feature>
<accession>A0A2N8UF29</accession>
<gene>
    <name evidence="2" type="ORF">SRS1_17281</name>
</gene>
<dbReference type="Proteomes" id="UP000239563">
    <property type="component" value="Chromosome VIII"/>
</dbReference>
<dbReference type="EMBL" id="LT795061">
    <property type="protein sequence ID" value="SJX63597.1"/>
    <property type="molecule type" value="Genomic_DNA"/>
</dbReference>
<protein>
    <submittedName>
        <fullName evidence="2">Uncharacterized protein</fullName>
    </submittedName>
</protein>
<evidence type="ECO:0000313" key="3">
    <source>
        <dbReference type="Proteomes" id="UP000239563"/>
    </source>
</evidence>
<proteinExistence type="predicted"/>
<feature type="region of interest" description="Disordered" evidence="1">
    <location>
        <begin position="1"/>
        <end position="28"/>
    </location>
</feature>
<dbReference type="AlphaFoldDB" id="A0A2N8UF29"/>
<organism evidence="2 3">
    <name type="scientific">Sporisorium reilianum f. sp. reilianum</name>
    <dbReference type="NCBI Taxonomy" id="72559"/>
    <lineage>
        <taxon>Eukaryota</taxon>
        <taxon>Fungi</taxon>
        <taxon>Dikarya</taxon>
        <taxon>Basidiomycota</taxon>
        <taxon>Ustilaginomycotina</taxon>
        <taxon>Ustilaginomycetes</taxon>
        <taxon>Ustilaginales</taxon>
        <taxon>Ustilaginaceae</taxon>
        <taxon>Sporisorium</taxon>
    </lineage>
</organism>
<feature type="region of interest" description="Disordered" evidence="1">
    <location>
        <begin position="84"/>
        <end position="118"/>
    </location>
</feature>
<sequence>MSKEAMDPASPKKADDKKAEQPWSDKERSLIVNHVLTHVLATVGYGNVFSELPDVLAKEGCPNRPTRAYQDQWRRKICKDLLSTYGGKGATSPASPGKAAAGPSKAAGSPSKRMRKDE</sequence>
<reference evidence="2 3" key="1">
    <citation type="submission" date="2017-02" db="EMBL/GenBank/DDBJ databases">
        <authorList>
            <person name="Peterson S.W."/>
        </authorList>
    </citation>
    <scope>NUCLEOTIDE SEQUENCE [LARGE SCALE GENOMIC DNA]</scope>
    <source>
        <strain evidence="2 3">SRS1_H2-8</strain>
    </source>
</reference>
<evidence type="ECO:0000313" key="2">
    <source>
        <dbReference type="EMBL" id="SJX63597.1"/>
    </source>
</evidence>